<dbReference type="Gramene" id="RZC64124">
    <property type="protein sequence ID" value="RZC64124"/>
    <property type="gene ID" value="C5167_025892"/>
</dbReference>
<protein>
    <recommendedName>
        <fullName evidence="1">Bet v I/Major latex protein domain-containing protein</fullName>
    </recommendedName>
</protein>
<dbReference type="InterPro" id="IPR000916">
    <property type="entry name" value="Bet_v_I/MLP"/>
</dbReference>
<dbReference type="SMART" id="SM01037">
    <property type="entry name" value="Bet_v_1"/>
    <property type="match status" value="1"/>
</dbReference>
<dbReference type="Gramene" id="RZC64123">
    <property type="protein sequence ID" value="RZC64123"/>
    <property type="gene ID" value="C5167_025894"/>
</dbReference>
<dbReference type="InterPro" id="IPR051761">
    <property type="entry name" value="MLP-like_ligand-binding"/>
</dbReference>
<evidence type="ECO:0000313" key="3">
    <source>
        <dbReference type="EMBL" id="RZC64124.1"/>
    </source>
</evidence>
<dbReference type="EMBL" id="CM010719">
    <property type="protein sequence ID" value="RZC64123.1"/>
    <property type="molecule type" value="Genomic_DNA"/>
</dbReference>
<dbReference type="EMBL" id="CM010719">
    <property type="protein sequence ID" value="RZC64124.1"/>
    <property type="molecule type" value="Genomic_DNA"/>
</dbReference>
<dbReference type="AlphaFoldDB" id="A0A4Y7JSP3"/>
<evidence type="ECO:0000259" key="1">
    <source>
        <dbReference type="SMART" id="SM01037"/>
    </source>
</evidence>
<dbReference type="Proteomes" id="UP000316621">
    <property type="component" value="Chromosome 5"/>
</dbReference>
<dbReference type="PANTHER" id="PTHR31907">
    <property type="entry name" value="MLP-LIKE PROTEIN 423"/>
    <property type="match status" value="1"/>
</dbReference>
<keyword evidence="4" id="KW-1185">Reference proteome</keyword>
<dbReference type="InterPro" id="IPR023393">
    <property type="entry name" value="START-like_dom_sf"/>
</dbReference>
<dbReference type="SUPFAM" id="SSF55961">
    <property type="entry name" value="Bet v1-like"/>
    <property type="match status" value="1"/>
</dbReference>
<evidence type="ECO:0000313" key="4">
    <source>
        <dbReference type="Proteomes" id="UP000316621"/>
    </source>
</evidence>
<dbReference type="Pfam" id="PF00407">
    <property type="entry name" value="Bet_v_1"/>
    <property type="match status" value="1"/>
</dbReference>
<name>A0A4Y7JSP3_PAPSO</name>
<dbReference type="GO" id="GO:0006952">
    <property type="term" value="P:defense response"/>
    <property type="evidence" value="ECO:0007669"/>
    <property type="project" value="InterPro"/>
</dbReference>
<gene>
    <name evidence="3" type="ORF">C5167_025892</name>
    <name evidence="2" type="ORF">C5167_025894</name>
</gene>
<proteinExistence type="predicted"/>
<evidence type="ECO:0000313" key="2">
    <source>
        <dbReference type="EMBL" id="RZC64123.1"/>
    </source>
</evidence>
<feature type="domain" description="Bet v I/Major latex protein" evidence="1">
    <location>
        <begin position="2"/>
        <end position="158"/>
    </location>
</feature>
<dbReference type="OMA" id="WRYVHGK"/>
<dbReference type="CDD" id="cd07816">
    <property type="entry name" value="Bet_v1-like"/>
    <property type="match status" value="1"/>
</dbReference>
<dbReference type="Gene3D" id="3.30.530.20">
    <property type="match status" value="1"/>
</dbReference>
<dbReference type="OrthoDB" id="1847301at2759"/>
<reference evidence="3 4" key="1">
    <citation type="journal article" date="2018" name="Science">
        <title>The opium poppy genome and morphinan production.</title>
        <authorList>
            <person name="Guo L."/>
            <person name="Winzer T."/>
            <person name="Yang X."/>
            <person name="Li Y."/>
            <person name="Ning Z."/>
            <person name="He Z."/>
            <person name="Teodor R."/>
            <person name="Lu Y."/>
            <person name="Bowser T.A."/>
            <person name="Graham I.A."/>
            <person name="Ye K."/>
        </authorList>
    </citation>
    <scope>NUCLEOTIDE SEQUENCE [LARGE SCALE GENOMIC DNA]</scope>
    <source>
        <strain evidence="4">cv. HN1</strain>
        <tissue evidence="3">Leaves</tissue>
    </source>
</reference>
<organism evidence="3 4">
    <name type="scientific">Papaver somniferum</name>
    <name type="common">Opium poppy</name>
    <dbReference type="NCBI Taxonomy" id="3469"/>
    <lineage>
        <taxon>Eukaryota</taxon>
        <taxon>Viridiplantae</taxon>
        <taxon>Streptophyta</taxon>
        <taxon>Embryophyta</taxon>
        <taxon>Tracheophyta</taxon>
        <taxon>Spermatophyta</taxon>
        <taxon>Magnoliopsida</taxon>
        <taxon>Ranunculales</taxon>
        <taxon>Papaveraceae</taxon>
        <taxon>Papaveroideae</taxon>
        <taxon>Papaver</taxon>
    </lineage>
</organism>
<sequence length="159" mass="17806">MAQIQKLEVVHEAKCCPDKLYRMLTRDASQLSKYIPNLVESVEITATREGEVCLGTGFVWKFMPVGGPTMISKEKITAVDNKNRSITYTVMEGDFMGDFNSFNFNLDITPKSGTTDGTSLVKWSVEYEKSNEDVAEPVGILKSIELMTTEMNLHLLKQA</sequence>
<accession>A0A4Y7JSP3</accession>